<keyword evidence="3 8" id="KW-0812">Transmembrane</keyword>
<keyword evidence="4" id="KW-1133">Transmembrane helix</keyword>
<evidence type="ECO:0000313" key="8">
    <source>
        <dbReference type="RefSeq" id="XP_027482077.1"/>
    </source>
</evidence>
<dbReference type="PANTHER" id="PTHR14198:SF4">
    <property type="entry name" value="TRANSMEMBRANE 4 L6 FAMILY MEMBER 5"/>
    <property type="match status" value="1"/>
</dbReference>
<evidence type="ECO:0000256" key="4">
    <source>
        <dbReference type="ARBA" id="ARBA00022989"/>
    </source>
</evidence>
<keyword evidence="5" id="KW-0472">Membrane</keyword>
<accession>A0A6J2FPY8</accession>
<dbReference type="CTD" id="9032"/>
<evidence type="ECO:0000256" key="3">
    <source>
        <dbReference type="ARBA" id="ARBA00022692"/>
    </source>
</evidence>
<keyword evidence="7" id="KW-1185">Reference proteome</keyword>
<dbReference type="OrthoDB" id="9450608at2759"/>
<dbReference type="AlphaFoldDB" id="A0A6J2FPY8"/>
<comment type="similarity">
    <text evidence="2">Belongs to the L6 tetraspanin family.</text>
</comment>
<feature type="region of interest" description="Disordered" evidence="6">
    <location>
        <begin position="1"/>
        <end position="40"/>
    </location>
</feature>
<sequence>MQEITGSKPSAPPLGRNKMLPGTLCTTPGTQGGKDQESYRIPEMGEEPGAVQEIKTRAKARSLGCLPGAQPRSPDTPAPLILPAAEGTCTEPVLTSGAVSGHLSGSGRGQGLLWCRLLWKSLQDAALHLLLGLRGAGGHLLPLGIGSRPPNWTQMLNGPRVGLPLQRHQNRTLWNLCVEPPGVVSWNVTLFSLLVAASCLEIVLCGVQLVNATLGVFCGDCRKEGTPR</sequence>
<gene>
    <name evidence="8" type="primary">TM4SF5</name>
</gene>
<reference evidence="8" key="1">
    <citation type="submission" date="2025-08" db="UniProtKB">
        <authorList>
            <consortium name="RefSeq"/>
        </authorList>
    </citation>
    <scope>IDENTIFICATION</scope>
    <source>
        <tissue evidence="8">Blood</tissue>
    </source>
</reference>
<organism evidence="7 8">
    <name type="scientific">Zalophus californianus</name>
    <name type="common">California sealion</name>
    <dbReference type="NCBI Taxonomy" id="9704"/>
    <lineage>
        <taxon>Eukaryota</taxon>
        <taxon>Metazoa</taxon>
        <taxon>Chordata</taxon>
        <taxon>Craniata</taxon>
        <taxon>Vertebrata</taxon>
        <taxon>Euteleostomi</taxon>
        <taxon>Mammalia</taxon>
        <taxon>Eutheria</taxon>
        <taxon>Laurasiatheria</taxon>
        <taxon>Carnivora</taxon>
        <taxon>Caniformia</taxon>
        <taxon>Pinnipedia</taxon>
        <taxon>Otariidae</taxon>
        <taxon>Zalophus</taxon>
    </lineage>
</organism>
<protein>
    <submittedName>
        <fullName evidence="8">Transmembrane 4 L6 family member 5 isoform X1</fullName>
    </submittedName>
</protein>
<dbReference type="Proteomes" id="UP000515165">
    <property type="component" value="Chromosome 16"/>
</dbReference>
<evidence type="ECO:0000256" key="2">
    <source>
        <dbReference type="ARBA" id="ARBA00006193"/>
    </source>
</evidence>
<dbReference type="GO" id="GO:0016020">
    <property type="term" value="C:membrane"/>
    <property type="evidence" value="ECO:0007669"/>
    <property type="project" value="UniProtKB-SubCell"/>
</dbReference>
<dbReference type="GeneID" id="113939750"/>
<comment type="subcellular location">
    <subcellularLocation>
        <location evidence="1">Membrane</location>
        <topology evidence="1">Multi-pass membrane protein</topology>
    </subcellularLocation>
</comment>
<evidence type="ECO:0000313" key="7">
    <source>
        <dbReference type="Proteomes" id="UP000515165"/>
    </source>
</evidence>
<dbReference type="PANTHER" id="PTHR14198">
    <property type="entry name" value="TRANSMEMBRANE 4 L6 FAMILY MEMBER 1-RELATED"/>
    <property type="match status" value="1"/>
</dbReference>
<dbReference type="RefSeq" id="XP_027482077.1">
    <property type="nucleotide sequence ID" value="XM_027626276.2"/>
</dbReference>
<dbReference type="KEGG" id="zca:113939750"/>
<dbReference type="InterPro" id="IPR008661">
    <property type="entry name" value="L6_membrane"/>
</dbReference>
<evidence type="ECO:0000256" key="1">
    <source>
        <dbReference type="ARBA" id="ARBA00004141"/>
    </source>
</evidence>
<name>A0A6J2FPY8_ZALCA</name>
<dbReference type="Pfam" id="PF05805">
    <property type="entry name" value="L6_membrane"/>
    <property type="match status" value="1"/>
</dbReference>
<evidence type="ECO:0000256" key="5">
    <source>
        <dbReference type="ARBA" id="ARBA00023136"/>
    </source>
</evidence>
<proteinExistence type="inferred from homology"/>
<evidence type="ECO:0000256" key="6">
    <source>
        <dbReference type="SAM" id="MobiDB-lite"/>
    </source>
</evidence>